<dbReference type="AlphaFoldDB" id="A0A1F7FGR2"/>
<dbReference type="PANTHER" id="PTHR30160:SF1">
    <property type="entry name" value="LIPOPOLYSACCHARIDE 1,2-N-ACETYLGLUCOSAMINETRANSFERASE-RELATED"/>
    <property type="match status" value="1"/>
</dbReference>
<organism evidence="3 4">
    <name type="scientific">Candidatus Raymondbacteria bacterium RIFOXYD12_FULL_49_13</name>
    <dbReference type="NCBI Taxonomy" id="1817890"/>
    <lineage>
        <taxon>Bacteria</taxon>
        <taxon>Raymondiibacteriota</taxon>
    </lineage>
</organism>
<dbReference type="GO" id="GO:0008713">
    <property type="term" value="F:ADP-heptose-lipopolysaccharide heptosyltransferase activity"/>
    <property type="evidence" value="ECO:0007669"/>
    <property type="project" value="TreeGrafter"/>
</dbReference>
<dbReference type="Gene3D" id="3.40.50.2000">
    <property type="entry name" value="Glycogen Phosphorylase B"/>
    <property type="match status" value="2"/>
</dbReference>
<dbReference type="Proteomes" id="UP000179243">
    <property type="component" value="Unassembled WGS sequence"/>
</dbReference>
<dbReference type="SUPFAM" id="SSF53756">
    <property type="entry name" value="UDP-Glycosyltransferase/glycogen phosphorylase"/>
    <property type="match status" value="1"/>
</dbReference>
<evidence type="ECO:0000313" key="3">
    <source>
        <dbReference type="EMBL" id="OGK05687.1"/>
    </source>
</evidence>
<gene>
    <name evidence="3" type="ORF">A2519_03815</name>
</gene>
<dbReference type="Pfam" id="PF01075">
    <property type="entry name" value="Glyco_transf_9"/>
    <property type="match status" value="1"/>
</dbReference>
<comment type="caution">
    <text evidence="3">The sequence shown here is derived from an EMBL/GenBank/DDBJ whole genome shotgun (WGS) entry which is preliminary data.</text>
</comment>
<sequence>MPASTRILAICPVGIGNFLLLTPALQHLKACLPQSRITLLSLKAGISQIAGRYAFVDDIVTLTVAKSRSPVYVLGFLKKLFRAYDISLAFFPANRAEYNLVPWLARIKKRIGFRYAIKATKSLAFLNTDLVVPDEKKHDVLQNFRLFSCLGLSEPETVSLVPVPLTPTEETFGITYVRSCVPSGSTLIGMHPGSSSEHDMEKKRWPVERFAALAGLISKDRNSLYLIFGGPEEEGLKQRLAALIGKNAHVVTSQSLFETAAVIKQCTAFISNDSGLMHIAASYGVKTAGIFGPTDDTRTAPFGPNHLVIRGRYDCSPCWTIANAGKREQCRFGDFRCLQRLSAEEVFMKIGQWL</sequence>
<accession>A0A1F7FGR2</accession>
<dbReference type="InterPro" id="IPR051199">
    <property type="entry name" value="LPS_LOS_Heptosyltrfase"/>
</dbReference>
<dbReference type="EMBL" id="MFYX01000050">
    <property type="protein sequence ID" value="OGK05687.1"/>
    <property type="molecule type" value="Genomic_DNA"/>
</dbReference>
<keyword evidence="2" id="KW-0808">Transferase</keyword>
<dbReference type="CDD" id="cd03789">
    <property type="entry name" value="GT9_LPS_heptosyltransferase"/>
    <property type="match status" value="1"/>
</dbReference>
<proteinExistence type="predicted"/>
<evidence type="ECO:0000256" key="1">
    <source>
        <dbReference type="ARBA" id="ARBA00022676"/>
    </source>
</evidence>
<evidence type="ECO:0000313" key="4">
    <source>
        <dbReference type="Proteomes" id="UP000179243"/>
    </source>
</evidence>
<reference evidence="3 4" key="1">
    <citation type="journal article" date="2016" name="Nat. Commun.">
        <title>Thousands of microbial genomes shed light on interconnected biogeochemical processes in an aquifer system.</title>
        <authorList>
            <person name="Anantharaman K."/>
            <person name="Brown C.T."/>
            <person name="Hug L.A."/>
            <person name="Sharon I."/>
            <person name="Castelle C.J."/>
            <person name="Probst A.J."/>
            <person name="Thomas B.C."/>
            <person name="Singh A."/>
            <person name="Wilkins M.J."/>
            <person name="Karaoz U."/>
            <person name="Brodie E.L."/>
            <person name="Williams K.H."/>
            <person name="Hubbard S.S."/>
            <person name="Banfield J.F."/>
        </authorList>
    </citation>
    <scope>NUCLEOTIDE SEQUENCE [LARGE SCALE GENOMIC DNA]</scope>
</reference>
<name>A0A1F7FGR2_UNCRA</name>
<dbReference type="GO" id="GO:0009244">
    <property type="term" value="P:lipopolysaccharide core region biosynthetic process"/>
    <property type="evidence" value="ECO:0007669"/>
    <property type="project" value="TreeGrafter"/>
</dbReference>
<evidence type="ECO:0008006" key="5">
    <source>
        <dbReference type="Google" id="ProtNLM"/>
    </source>
</evidence>
<evidence type="ECO:0000256" key="2">
    <source>
        <dbReference type="ARBA" id="ARBA00022679"/>
    </source>
</evidence>
<dbReference type="InterPro" id="IPR002201">
    <property type="entry name" value="Glyco_trans_9"/>
</dbReference>
<keyword evidence="1" id="KW-0328">Glycosyltransferase</keyword>
<dbReference type="PANTHER" id="PTHR30160">
    <property type="entry name" value="TETRAACYLDISACCHARIDE 4'-KINASE-RELATED"/>
    <property type="match status" value="1"/>
</dbReference>
<dbReference type="GO" id="GO:0005829">
    <property type="term" value="C:cytosol"/>
    <property type="evidence" value="ECO:0007669"/>
    <property type="project" value="TreeGrafter"/>
</dbReference>
<protein>
    <recommendedName>
        <fullName evidence="5">Lipopolysaccharide heptosyltransferase II</fullName>
    </recommendedName>
</protein>